<evidence type="ECO:0000313" key="1">
    <source>
        <dbReference type="EMBL" id="RNA25309.1"/>
    </source>
</evidence>
<protein>
    <submittedName>
        <fullName evidence="1">Uncharacterized protein</fullName>
    </submittedName>
</protein>
<dbReference type="EMBL" id="REGN01002942">
    <property type="protein sequence ID" value="RNA25309.1"/>
    <property type="molecule type" value="Genomic_DNA"/>
</dbReference>
<keyword evidence="2" id="KW-1185">Reference proteome</keyword>
<dbReference type="AlphaFoldDB" id="A0A3M7RPA6"/>
<comment type="caution">
    <text evidence="1">The sequence shown here is derived from an EMBL/GenBank/DDBJ whole genome shotgun (WGS) entry which is preliminary data.</text>
</comment>
<name>A0A3M7RPA6_BRAPC</name>
<proteinExistence type="predicted"/>
<gene>
    <name evidence="1" type="ORF">BpHYR1_015724</name>
</gene>
<sequence length="170" mass="20306">MLQSYKKKCTTFLKSHELDEIDEEKILFLIFGSDKERDESLIASSNRIQYIERLELLSNYFDSIKHKSNASSFADWFLDYKAKKIYDFFVEPNRKFTDKLNNYYTTNNVESFNKSIKVQIHKMKNNLTEIFNFLEELSNGQINKSKYVWCLDKDNTKSHHLIQSVSFYCD</sequence>
<dbReference type="Proteomes" id="UP000276133">
    <property type="component" value="Unassembled WGS sequence"/>
</dbReference>
<reference evidence="1 2" key="1">
    <citation type="journal article" date="2018" name="Sci. Rep.">
        <title>Genomic signatures of local adaptation to the degree of environmental predictability in rotifers.</title>
        <authorList>
            <person name="Franch-Gras L."/>
            <person name="Hahn C."/>
            <person name="Garcia-Roger E.M."/>
            <person name="Carmona M.J."/>
            <person name="Serra M."/>
            <person name="Gomez A."/>
        </authorList>
    </citation>
    <scope>NUCLEOTIDE SEQUENCE [LARGE SCALE GENOMIC DNA]</scope>
    <source>
        <strain evidence="1">HYR1</strain>
    </source>
</reference>
<evidence type="ECO:0000313" key="2">
    <source>
        <dbReference type="Proteomes" id="UP000276133"/>
    </source>
</evidence>
<organism evidence="1 2">
    <name type="scientific">Brachionus plicatilis</name>
    <name type="common">Marine rotifer</name>
    <name type="synonym">Brachionus muelleri</name>
    <dbReference type="NCBI Taxonomy" id="10195"/>
    <lineage>
        <taxon>Eukaryota</taxon>
        <taxon>Metazoa</taxon>
        <taxon>Spiralia</taxon>
        <taxon>Gnathifera</taxon>
        <taxon>Rotifera</taxon>
        <taxon>Eurotatoria</taxon>
        <taxon>Monogononta</taxon>
        <taxon>Pseudotrocha</taxon>
        <taxon>Ploima</taxon>
        <taxon>Brachionidae</taxon>
        <taxon>Brachionus</taxon>
    </lineage>
</organism>
<accession>A0A3M7RPA6</accession>